<proteinExistence type="inferred from homology"/>
<dbReference type="GO" id="GO:0004765">
    <property type="term" value="F:shikimate kinase activity"/>
    <property type="evidence" value="ECO:0007669"/>
    <property type="project" value="UniProtKB-UniRule"/>
</dbReference>
<feature type="binding site" evidence="7">
    <location>
        <position position="120"/>
    </location>
    <ligand>
        <name>ATP</name>
        <dbReference type="ChEBI" id="CHEBI:30616"/>
    </ligand>
</feature>
<feature type="binding site" evidence="7">
    <location>
        <position position="18"/>
    </location>
    <ligand>
        <name>Mg(2+)</name>
        <dbReference type="ChEBI" id="CHEBI:18420"/>
    </ligand>
</feature>
<dbReference type="Proteomes" id="UP000051220">
    <property type="component" value="Unassembled WGS sequence"/>
</dbReference>
<keyword evidence="2 7" id="KW-0808">Transferase</keyword>
<accession>A0A0R2XLS4</accession>
<dbReference type="AlphaFoldDB" id="A0A0R2XLS4"/>
<dbReference type="InterPro" id="IPR027417">
    <property type="entry name" value="P-loop_NTPase"/>
</dbReference>
<dbReference type="UniPathway" id="UPA00053">
    <property type="reaction ID" value="UER00088"/>
</dbReference>
<dbReference type="CDD" id="cd00464">
    <property type="entry name" value="SK"/>
    <property type="match status" value="1"/>
</dbReference>
<comment type="pathway">
    <text evidence="7">Metabolic intermediate biosynthesis; chorismate biosynthesis; chorismate from D-erythrose 4-phosphate and phosphoenolpyruvate: step 5/7.</text>
</comment>
<keyword evidence="3 7" id="KW-0547">Nucleotide-binding</keyword>
<dbReference type="GO" id="GO:0009423">
    <property type="term" value="P:chorismate biosynthetic process"/>
    <property type="evidence" value="ECO:0007669"/>
    <property type="project" value="UniProtKB-UniRule"/>
</dbReference>
<dbReference type="PRINTS" id="PR01100">
    <property type="entry name" value="SHIKIMTKNASE"/>
</dbReference>
<evidence type="ECO:0000313" key="9">
    <source>
        <dbReference type="Proteomes" id="UP000051220"/>
    </source>
</evidence>
<dbReference type="PANTHER" id="PTHR21087">
    <property type="entry name" value="SHIKIMATE KINASE"/>
    <property type="match status" value="1"/>
</dbReference>
<organism evidence="8 9">
    <name type="scientific">Verrucomicrobia subdivision 6 bacterium BACL9 MAG-120924-bin69</name>
    <dbReference type="NCBI Taxonomy" id="1655635"/>
    <lineage>
        <taxon>Bacteria</taxon>
        <taxon>Pseudomonadati</taxon>
        <taxon>Verrucomicrobiota</taxon>
        <taxon>Verrucomicrobiia</taxon>
        <taxon>Verrucomicrobiales</taxon>
        <taxon>Verrucomicrobia subdivision 6</taxon>
    </lineage>
</organism>
<comment type="similarity">
    <text evidence="7">Belongs to the shikimate kinase family.</text>
</comment>
<protein>
    <recommendedName>
        <fullName evidence="7">Shikimate kinase</fullName>
        <shortName evidence="7">SK</shortName>
        <ecNumber evidence="7">2.7.1.71</ecNumber>
    </recommendedName>
</protein>
<comment type="caution">
    <text evidence="7">Lacks conserved residue(s) required for the propagation of feature annotation.</text>
</comment>
<evidence type="ECO:0000256" key="7">
    <source>
        <dbReference type="HAMAP-Rule" id="MF_00109"/>
    </source>
</evidence>
<keyword evidence="1 7" id="KW-0028">Amino-acid biosynthesis</keyword>
<keyword evidence="7" id="KW-0460">Magnesium</keyword>
<feature type="binding site" evidence="7">
    <location>
        <position position="139"/>
    </location>
    <ligand>
        <name>substrate</name>
    </ligand>
</feature>
<dbReference type="GO" id="GO:0005829">
    <property type="term" value="C:cytosol"/>
    <property type="evidence" value="ECO:0007669"/>
    <property type="project" value="TreeGrafter"/>
</dbReference>
<evidence type="ECO:0000256" key="5">
    <source>
        <dbReference type="ARBA" id="ARBA00022840"/>
    </source>
</evidence>
<comment type="catalytic activity">
    <reaction evidence="7">
        <text>shikimate + ATP = 3-phosphoshikimate + ADP + H(+)</text>
        <dbReference type="Rhea" id="RHEA:13121"/>
        <dbReference type="ChEBI" id="CHEBI:15378"/>
        <dbReference type="ChEBI" id="CHEBI:30616"/>
        <dbReference type="ChEBI" id="CHEBI:36208"/>
        <dbReference type="ChEBI" id="CHEBI:145989"/>
        <dbReference type="ChEBI" id="CHEBI:456216"/>
        <dbReference type="EC" id="2.7.1.71"/>
    </reaction>
</comment>
<feature type="binding site" evidence="7">
    <location>
        <position position="36"/>
    </location>
    <ligand>
        <name>substrate</name>
    </ligand>
</feature>
<evidence type="ECO:0000256" key="3">
    <source>
        <dbReference type="ARBA" id="ARBA00022741"/>
    </source>
</evidence>
<dbReference type="Gene3D" id="3.40.50.300">
    <property type="entry name" value="P-loop containing nucleotide triphosphate hydrolases"/>
    <property type="match status" value="1"/>
</dbReference>
<dbReference type="GO" id="GO:0008652">
    <property type="term" value="P:amino acid biosynthetic process"/>
    <property type="evidence" value="ECO:0007669"/>
    <property type="project" value="UniProtKB-KW"/>
</dbReference>
<dbReference type="HAMAP" id="MF_00109">
    <property type="entry name" value="Shikimate_kinase"/>
    <property type="match status" value="1"/>
</dbReference>
<dbReference type="GO" id="GO:0005524">
    <property type="term" value="F:ATP binding"/>
    <property type="evidence" value="ECO:0007669"/>
    <property type="project" value="UniProtKB-UniRule"/>
</dbReference>
<evidence type="ECO:0000256" key="6">
    <source>
        <dbReference type="ARBA" id="ARBA00023141"/>
    </source>
</evidence>
<dbReference type="InterPro" id="IPR000623">
    <property type="entry name" value="Shikimate_kinase/TSH1"/>
</dbReference>
<dbReference type="SUPFAM" id="SSF52540">
    <property type="entry name" value="P-loop containing nucleoside triphosphate hydrolases"/>
    <property type="match status" value="1"/>
</dbReference>
<comment type="subunit">
    <text evidence="7">Monomer.</text>
</comment>
<dbReference type="EC" id="2.7.1.71" evidence="7"/>
<dbReference type="PANTHER" id="PTHR21087:SF16">
    <property type="entry name" value="SHIKIMATE KINASE 1, CHLOROPLASTIC"/>
    <property type="match status" value="1"/>
</dbReference>
<evidence type="ECO:0000256" key="2">
    <source>
        <dbReference type="ARBA" id="ARBA00022679"/>
    </source>
</evidence>
<evidence type="ECO:0000256" key="1">
    <source>
        <dbReference type="ARBA" id="ARBA00022605"/>
    </source>
</evidence>
<keyword evidence="4 7" id="KW-0418">Kinase</keyword>
<comment type="caution">
    <text evidence="8">The sequence shown here is derived from an EMBL/GenBank/DDBJ whole genome shotgun (WGS) entry which is preliminary data.</text>
</comment>
<reference evidence="8 9" key="1">
    <citation type="submission" date="2015-10" db="EMBL/GenBank/DDBJ databases">
        <title>Metagenome-Assembled Genomes uncover a global brackish microbiome.</title>
        <authorList>
            <person name="Hugerth L.W."/>
            <person name="Larsson J."/>
            <person name="Alneberg J."/>
            <person name="Lindh M.V."/>
            <person name="Legrand C."/>
            <person name="Pinhassi J."/>
            <person name="Andersson A.F."/>
        </authorList>
    </citation>
    <scope>NUCLEOTIDE SEQUENCE [LARGE SCALE GENOMIC DNA]</scope>
    <source>
        <strain evidence="8">BACL9 MAG-120924-bin69</strain>
    </source>
</reference>
<keyword evidence="7" id="KW-0963">Cytoplasm</keyword>
<gene>
    <name evidence="7" type="primary">aroK</name>
    <name evidence="8" type="ORF">ABS33_02210</name>
</gene>
<dbReference type="InterPro" id="IPR031322">
    <property type="entry name" value="Shikimate/glucono_kinase"/>
</dbReference>
<dbReference type="EMBL" id="LIDN01000046">
    <property type="protein sequence ID" value="KRP34078.1"/>
    <property type="molecule type" value="Genomic_DNA"/>
</dbReference>
<feature type="binding site" evidence="7">
    <location>
        <begin position="14"/>
        <end position="19"/>
    </location>
    <ligand>
        <name>ATP</name>
        <dbReference type="ChEBI" id="CHEBI:30616"/>
    </ligand>
</feature>
<feature type="binding site" evidence="7">
    <location>
        <position position="60"/>
    </location>
    <ligand>
        <name>substrate</name>
    </ligand>
</feature>
<comment type="subcellular location">
    <subcellularLocation>
        <location evidence="7">Cytoplasm</location>
    </subcellularLocation>
</comment>
<comment type="function">
    <text evidence="7">Catalyzes the specific phosphorylation of the 3-hydroxyl group of shikimic acid using ATP as a cosubstrate.</text>
</comment>
<sequence length="171" mass="19084">MQRTTHLWLLGLSGSGKSCVGPILAKKLSLPFLDTDQTITKTAHLSIPQIFSQGGEQEFRRWESQIVTQLSQSEPSVIACGAGVILDPQNRRTLAETGKRIYLRAEIATLVQRLSHHRDRPLLPADQLQPKLTQQFSERAPWYEESEIQISIGSDTPEQISEKIIAALTKA</sequence>
<keyword evidence="6 7" id="KW-0057">Aromatic amino acid biosynthesis</keyword>
<evidence type="ECO:0000256" key="4">
    <source>
        <dbReference type="ARBA" id="ARBA00022777"/>
    </source>
</evidence>
<dbReference type="GO" id="GO:0009073">
    <property type="term" value="P:aromatic amino acid family biosynthetic process"/>
    <property type="evidence" value="ECO:0007669"/>
    <property type="project" value="UniProtKB-KW"/>
</dbReference>
<comment type="cofactor">
    <cofactor evidence="7">
        <name>Mg(2+)</name>
        <dbReference type="ChEBI" id="CHEBI:18420"/>
    </cofactor>
    <text evidence="7">Binds 1 Mg(2+) ion per subunit.</text>
</comment>
<dbReference type="Pfam" id="PF01202">
    <property type="entry name" value="SKI"/>
    <property type="match status" value="1"/>
</dbReference>
<name>A0A0R2XLS4_9BACT</name>
<evidence type="ECO:0000313" key="8">
    <source>
        <dbReference type="EMBL" id="KRP34078.1"/>
    </source>
</evidence>
<keyword evidence="5 7" id="KW-0067">ATP-binding</keyword>
<keyword evidence="7" id="KW-0479">Metal-binding</keyword>
<dbReference type="GO" id="GO:0000287">
    <property type="term" value="F:magnesium ion binding"/>
    <property type="evidence" value="ECO:0007669"/>
    <property type="project" value="UniProtKB-UniRule"/>
</dbReference>